<dbReference type="EMBL" id="JAJNNZ010000008">
    <property type="protein sequence ID" value="MCJ2377558.1"/>
    <property type="molecule type" value="Genomic_DNA"/>
</dbReference>
<accession>A0A9X1WE65</accession>
<name>A0A9X1WE65_9VIBR</name>
<dbReference type="GO" id="GO:0004497">
    <property type="term" value="F:monooxygenase activity"/>
    <property type="evidence" value="ECO:0007669"/>
    <property type="project" value="UniProtKB-KW"/>
</dbReference>
<dbReference type="AlphaFoldDB" id="A0A9X1WE65"/>
<dbReference type="SUPFAM" id="SSF54909">
    <property type="entry name" value="Dimeric alpha+beta barrel"/>
    <property type="match status" value="1"/>
</dbReference>
<dbReference type="InterPro" id="IPR011008">
    <property type="entry name" value="Dimeric_a/b-barrel"/>
</dbReference>
<keyword evidence="2" id="KW-0560">Oxidoreductase</keyword>
<keyword evidence="3" id="KW-1185">Reference proteome</keyword>
<protein>
    <submittedName>
        <fullName evidence="2">Antibiotic biosynthesis monooxygenase</fullName>
    </submittedName>
</protein>
<evidence type="ECO:0000259" key="1">
    <source>
        <dbReference type="Pfam" id="PF03992"/>
    </source>
</evidence>
<sequence>MPKVVLKGFILVPERDLLAVIGELKNHRRLTQQEPGCREFRVTQNSEVSTRFDVYEEFVDKEAFEAHQLRIKTSTWVEISENVTRHYQIFES</sequence>
<dbReference type="InterPro" id="IPR007138">
    <property type="entry name" value="ABM_dom"/>
</dbReference>
<dbReference type="Proteomes" id="UP001139488">
    <property type="component" value="Unassembled WGS sequence"/>
</dbReference>
<dbReference type="Gene3D" id="3.30.70.100">
    <property type="match status" value="1"/>
</dbReference>
<comment type="caution">
    <text evidence="2">The sequence shown here is derived from an EMBL/GenBank/DDBJ whole genome shotgun (WGS) entry which is preliminary data.</text>
</comment>
<organism evidence="2 3">
    <name type="scientific">Vibrio gelatinilyticus</name>
    <dbReference type="NCBI Taxonomy" id="2893468"/>
    <lineage>
        <taxon>Bacteria</taxon>
        <taxon>Pseudomonadati</taxon>
        <taxon>Pseudomonadota</taxon>
        <taxon>Gammaproteobacteria</taxon>
        <taxon>Vibrionales</taxon>
        <taxon>Vibrionaceae</taxon>
        <taxon>Vibrio</taxon>
    </lineage>
</organism>
<keyword evidence="2" id="KW-0503">Monooxygenase</keyword>
<evidence type="ECO:0000313" key="3">
    <source>
        <dbReference type="Proteomes" id="UP001139488"/>
    </source>
</evidence>
<feature type="domain" description="ABM" evidence="1">
    <location>
        <begin position="22"/>
        <end position="68"/>
    </location>
</feature>
<gene>
    <name evidence="2" type="ORF">LNL84_12010</name>
</gene>
<evidence type="ECO:0000313" key="2">
    <source>
        <dbReference type="EMBL" id="MCJ2377558.1"/>
    </source>
</evidence>
<dbReference type="Pfam" id="PF03992">
    <property type="entry name" value="ABM"/>
    <property type="match status" value="1"/>
</dbReference>
<proteinExistence type="predicted"/>
<reference evidence="2" key="1">
    <citation type="submission" date="2021-11" db="EMBL/GenBank/DDBJ databases">
        <title>Vibrio ZSDE26 sp. nov. and Vibrio ZSDZ34 sp. nov., isolated from coastal seawater in Qingdao.</title>
        <authorList>
            <person name="Zhang P."/>
        </authorList>
    </citation>
    <scope>NUCLEOTIDE SEQUENCE</scope>
    <source>
        <strain evidence="2">ZSDZ34</strain>
    </source>
</reference>
<dbReference type="RefSeq" id="WP_244357662.1">
    <property type="nucleotide sequence ID" value="NZ_JAJNNZ010000008.1"/>
</dbReference>